<dbReference type="Proteomes" id="UP000598146">
    <property type="component" value="Unassembled WGS sequence"/>
</dbReference>
<accession>A0A931G210</accession>
<evidence type="ECO:0000256" key="1">
    <source>
        <dbReference type="PROSITE-ProRule" id="PRU00339"/>
    </source>
</evidence>
<keyword evidence="1" id="KW-0802">TPR repeat</keyword>
<dbReference type="InterPro" id="IPR011990">
    <property type="entry name" value="TPR-like_helical_dom_sf"/>
</dbReference>
<dbReference type="Gene3D" id="1.25.40.10">
    <property type="entry name" value="Tetratricopeptide repeat domain"/>
    <property type="match status" value="1"/>
</dbReference>
<name>A0A931G210_9ACTN</name>
<proteinExistence type="predicted"/>
<sequence length="537" mass="58260">MTETGDATRRGRRESTLDTSLPAHRVDFASRLRDLRKECGQPTYRALSELAHCSFASLSSAAAGRRLPTWETTRGYVIGCLRNAGREAEVDAVLPQWRRAWEDASVSEQAQRLVPVEDPVVRPAPPPRRRMWRPVAALIVLTLLLTLAGAGGPTHAPTPMSGLFNILVVPFSGLPALETTLARELNQWARAEPVVAVRGPSGVERAGPEALAQVGAEHAADVVLTGRLHTAGELWTMTIDVVLTERVFSETPEFVGRHEISITEPADVVRGNVEVNHQLAGDAVRYVEAVVAFVRGLGRYALDDYPGAEGFFRTADGRLSGITRTTRGEVILLMLGNAVGRAARFAEAADLYRRALRQRPGYARATVGLAEALRADSQGDPTGLRQALELYGTALARPESTLLEMKARLGRGLTYQSLSLLHAGVYWAAADAEFGAVRRAYAGAGLHGEAGRQAMRLAAEARAGQALGAWRSQRNSQAALAYEEALGLLGQIEVDRPTLRDRKLVFLRNLRDVYLSMHATAQAEDVEARIRRAGGKP</sequence>
<organism evidence="4 5">
    <name type="scientific">Actinoplanes aureus</name>
    <dbReference type="NCBI Taxonomy" id="2792083"/>
    <lineage>
        <taxon>Bacteria</taxon>
        <taxon>Bacillati</taxon>
        <taxon>Actinomycetota</taxon>
        <taxon>Actinomycetes</taxon>
        <taxon>Micromonosporales</taxon>
        <taxon>Micromonosporaceae</taxon>
        <taxon>Actinoplanes</taxon>
    </lineage>
</organism>
<dbReference type="EMBL" id="JADQTO010000040">
    <property type="protein sequence ID" value="MBG0568528.1"/>
    <property type="molecule type" value="Genomic_DNA"/>
</dbReference>
<keyword evidence="5" id="KW-1185">Reference proteome</keyword>
<evidence type="ECO:0000313" key="5">
    <source>
        <dbReference type="Proteomes" id="UP000598146"/>
    </source>
</evidence>
<reference evidence="4" key="1">
    <citation type="submission" date="2020-11" db="EMBL/GenBank/DDBJ databases">
        <title>Isolation and identification of active actinomycetes.</title>
        <authorList>
            <person name="Sun X."/>
        </authorList>
    </citation>
    <scope>NUCLEOTIDE SEQUENCE</scope>
    <source>
        <strain evidence="4">NEAU-A11</strain>
    </source>
</reference>
<keyword evidence="3" id="KW-1133">Transmembrane helix</keyword>
<dbReference type="PROSITE" id="PS50005">
    <property type="entry name" value="TPR"/>
    <property type="match status" value="1"/>
</dbReference>
<comment type="caution">
    <text evidence="4">The sequence shown here is derived from an EMBL/GenBank/DDBJ whole genome shotgun (WGS) entry which is preliminary data.</text>
</comment>
<dbReference type="InterPro" id="IPR019734">
    <property type="entry name" value="TPR_rpt"/>
</dbReference>
<keyword evidence="3" id="KW-0472">Membrane</keyword>
<evidence type="ECO:0008006" key="6">
    <source>
        <dbReference type="Google" id="ProtNLM"/>
    </source>
</evidence>
<gene>
    <name evidence="4" type="ORF">I4J89_44610</name>
</gene>
<evidence type="ECO:0000256" key="2">
    <source>
        <dbReference type="SAM" id="MobiDB-lite"/>
    </source>
</evidence>
<dbReference type="AlphaFoldDB" id="A0A931G210"/>
<keyword evidence="3" id="KW-0812">Transmembrane</keyword>
<feature type="compositionally biased region" description="Basic and acidic residues" evidence="2">
    <location>
        <begin position="1"/>
        <end position="16"/>
    </location>
</feature>
<evidence type="ECO:0000313" key="4">
    <source>
        <dbReference type="EMBL" id="MBG0568528.1"/>
    </source>
</evidence>
<feature type="region of interest" description="Disordered" evidence="2">
    <location>
        <begin position="1"/>
        <end position="20"/>
    </location>
</feature>
<evidence type="ECO:0000256" key="3">
    <source>
        <dbReference type="SAM" id="Phobius"/>
    </source>
</evidence>
<dbReference type="SUPFAM" id="SSF48452">
    <property type="entry name" value="TPR-like"/>
    <property type="match status" value="1"/>
</dbReference>
<feature type="repeat" description="TPR" evidence="1">
    <location>
        <begin position="329"/>
        <end position="362"/>
    </location>
</feature>
<feature type="transmembrane region" description="Helical" evidence="3">
    <location>
        <begin position="131"/>
        <end position="150"/>
    </location>
</feature>
<protein>
    <recommendedName>
        <fullName evidence="6">Tetratricopeptide repeat protein</fullName>
    </recommendedName>
</protein>
<dbReference type="RefSeq" id="WP_196420300.1">
    <property type="nucleotide sequence ID" value="NZ_JADQTO010000040.1"/>
</dbReference>